<evidence type="ECO:0008006" key="3">
    <source>
        <dbReference type="Google" id="ProtNLM"/>
    </source>
</evidence>
<sequence>MSGLPTLPTETLLEITKLISPDDIVSWSLSCKRIFSCAQARLKEHRELRAKYRSVNTNHHPSTLLCEIWANPRIGYYIRTLAHDGLYHGKRRDDFQLPEGFDGGLEILRSSPYLQFNPSLIDSFNKAVTSYGFSINPPTPPCAEGACAALLLSLLPNLTRLRLQWYDDIEEFWDSFLETIVKANDKDPSLPALRKLNILCFDHWDTRYSSCMSAIFPLLPVPSLRKLYLHAIDTSWDEPPEALTSSVEEICANDCTFPEGRAFALFPRLKKLTFINGGAMADGEMFWNVAAFINGLAKHTSETLEELSLDHQDPELELHFTDLSMFKKLKNFTSLCYLIVPAPFEYGLNGNEDEDVEPGAKAPNLARWVNEVPRLVDIFPRSIQQASLNTPVYEEYNDRMIKKLFDRFAEDKPSKCPDLVSIQLKGLEYPEPYFIFLLREMCKGVGVELKTYADSNHIDYTDDTDSNDSVSFVGSQR</sequence>
<keyword evidence="2" id="KW-1185">Reference proteome</keyword>
<dbReference type="Proteomes" id="UP000224634">
    <property type="component" value="Unassembled WGS sequence"/>
</dbReference>
<evidence type="ECO:0000313" key="2">
    <source>
        <dbReference type="Proteomes" id="UP000224634"/>
    </source>
</evidence>
<gene>
    <name evidence="1" type="ORF">AJ80_02285</name>
</gene>
<reference evidence="1 2" key="1">
    <citation type="submission" date="2017-10" db="EMBL/GenBank/DDBJ databases">
        <title>Comparative genomics in systemic dimorphic fungi from Ajellomycetaceae.</title>
        <authorList>
            <person name="Munoz J.F."/>
            <person name="Mcewen J.G."/>
            <person name="Clay O.K."/>
            <person name="Cuomo C.A."/>
        </authorList>
    </citation>
    <scope>NUCLEOTIDE SEQUENCE [LARGE SCALE GENOMIC DNA]</scope>
    <source>
        <strain evidence="1 2">UAMH7299</strain>
    </source>
</reference>
<name>A0A2B7YRK8_POLH7</name>
<dbReference type="Gene3D" id="3.80.10.10">
    <property type="entry name" value="Ribonuclease Inhibitor"/>
    <property type="match status" value="1"/>
</dbReference>
<dbReference type="AlphaFoldDB" id="A0A2B7YRK8"/>
<comment type="caution">
    <text evidence="1">The sequence shown here is derived from an EMBL/GenBank/DDBJ whole genome shotgun (WGS) entry which is preliminary data.</text>
</comment>
<dbReference type="InterPro" id="IPR032675">
    <property type="entry name" value="LRR_dom_sf"/>
</dbReference>
<dbReference type="STRING" id="1447883.A0A2B7YRK8"/>
<evidence type="ECO:0000313" key="1">
    <source>
        <dbReference type="EMBL" id="PGH23679.1"/>
    </source>
</evidence>
<organism evidence="1 2">
    <name type="scientific">Polytolypa hystricis (strain UAMH7299)</name>
    <dbReference type="NCBI Taxonomy" id="1447883"/>
    <lineage>
        <taxon>Eukaryota</taxon>
        <taxon>Fungi</taxon>
        <taxon>Dikarya</taxon>
        <taxon>Ascomycota</taxon>
        <taxon>Pezizomycotina</taxon>
        <taxon>Eurotiomycetes</taxon>
        <taxon>Eurotiomycetidae</taxon>
        <taxon>Onygenales</taxon>
        <taxon>Onygenales incertae sedis</taxon>
        <taxon>Polytolypa</taxon>
    </lineage>
</organism>
<proteinExistence type="predicted"/>
<protein>
    <recommendedName>
        <fullName evidence="3">F-box domain-containing protein</fullName>
    </recommendedName>
</protein>
<dbReference type="SUPFAM" id="SSF52047">
    <property type="entry name" value="RNI-like"/>
    <property type="match status" value="1"/>
</dbReference>
<dbReference type="EMBL" id="PDNA01000021">
    <property type="protein sequence ID" value="PGH23679.1"/>
    <property type="molecule type" value="Genomic_DNA"/>
</dbReference>
<accession>A0A2B7YRK8</accession>